<evidence type="ECO:0000313" key="3">
    <source>
        <dbReference type="Proteomes" id="UP000612899"/>
    </source>
</evidence>
<proteinExistence type="predicted"/>
<evidence type="ECO:0000259" key="1">
    <source>
        <dbReference type="PROSITE" id="PS51747"/>
    </source>
</evidence>
<protein>
    <submittedName>
        <fullName evidence="2">tRNA-specific adenosine deaminase</fullName>
    </submittedName>
</protein>
<evidence type="ECO:0000313" key="2">
    <source>
        <dbReference type="EMBL" id="GIH02385.1"/>
    </source>
</evidence>
<dbReference type="RefSeq" id="WP_203906333.1">
    <property type="nucleotide sequence ID" value="NZ_BONY01000002.1"/>
</dbReference>
<dbReference type="GO" id="GO:0003824">
    <property type="term" value="F:catalytic activity"/>
    <property type="evidence" value="ECO:0007669"/>
    <property type="project" value="InterPro"/>
</dbReference>
<dbReference type="AlphaFoldDB" id="A0A8J3Q255"/>
<dbReference type="InterPro" id="IPR016193">
    <property type="entry name" value="Cytidine_deaminase-like"/>
</dbReference>
<name>A0A8J3Q255_9ACTN</name>
<dbReference type="CDD" id="cd01285">
    <property type="entry name" value="nucleoside_deaminase"/>
    <property type="match status" value="1"/>
</dbReference>
<dbReference type="InterPro" id="IPR002125">
    <property type="entry name" value="CMP_dCMP_dom"/>
</dbReference>
<reference evidence="2" key="1">
    <citation type="submission" date="2021-01" db="EMBL/GenBank/DDBJ databases">
        <title>Whole genome shotgun sequence of Rhizocola hellebori NBRC 109834.</title>
        <authorList>
            <person name="Komaki H."/>
            <person name="Tamura T."/>
        </authorList>
    </citation>
    <scope>NUCLEOTIDE SEQUENCE</scope>
    <source>
        <strain evidence="2">NBRC 109834</strain>
    </source>
</reference>
<comment type="caution">
    <text evidence="2">The sequence shown here is derived from an EMBL/GenBank/DDBJ whole genome shotgun (WGS) entry which is preliminary data.</text>
</comment>
<keyword evidence="3" id="KW-1185">Reference proteome</keyword>
<dbReference type="EMBL" id="BONY01000002">
    <property type="protein sequence ID" value="GIH02385.1"/>
    <property type="molecule type" value="Genomic_DNA"/>
</dbReference>
<dbReference type="Pfam" id="PF00383">
    <property type="entry name" value="dCMP_cyt_deam_1"/>
    <property type="match status" value="1"/>
</dbReference>
<dbReference type="PANTHER" id="PTHR11079:SF179">
    <property type="entry name" value="TRNA(ADENINE(34)) DEAMINASE, CHLOROPLASTIC"/>
    <property type="match status" value="1"/>
</dbReference>
<feature type="domain" description="CMP/dCMP-type deaminase" evidence="1">
    <location>
        <begin position="3"/>
        <end position="120"/>
    </location>
</feature>
<dbReference type="SUPFAM" id="SSF53927">
    <property type="entry name" value="Cytidine deaminase-like"/>
    <property type="match status" value="1"/>
</dbReference>
<dbReference type="PANTHER" id="PTHR11079">
    <property type="entry name" value="CYTOSINE DEAMINASE FAMILY MEMBER"/>
    <property type="match status" value="1"/>
</dbReference>
<dbReference type="Proteomes" id="UP000612899">
    <property type="component" value="Unassembled WGS sequence"/>
</dbReference>
<accession>A0A8J3Q255</accession>
<dbReference type="PROSITE" id="PS51747">
    <property type="entry name" value="CYT_DCMP_DEAMINASES_2"/>
    <property type="match status" value="1"/>
</dbReference>
<dbReference type="Gene3D" id="3.40.140.10">
    <property type="entry name" value="Cytidine Deaminase, domain 2"/>
    <property type="match status" value="1"/>
</dbReference>
<gene>
    <name evidence="2" type="ORF">Rhe02_04520</name>
</gene>
<sequence length="141" mass="15257">MTPEDERFLRRAIELAANARAAGQAPFGSLLVGADGQILAEAHNTVLADRDISAHPELKMARWAARELDAQAAADTTMYTSCQPCGMCAGAIERSGLGRVVFALSSDQFATLNPHFGWPSVRYEGPALFDEARIPIDGYYQ</sequence>
<organism evidence="2 3">
    <name type="scientific">Rhizocola hellebori</name>
    <dbReference type="NCBI Taxonomy" id="1392758"/>
    <lineage>
        <taxon>Bacteria</taxon>
        <taxon>Bacillati</taxon>
        <taxon>Actinomycetota</taxon>
        <taxon>Actinomycetes</taxon>
        <taxon>Micromonosporales</taxon>
        <taxon>Micromonosporaceae</taxon>
        <taxon>Rhizocola</taxon>
    </lineage>
</organism>